<dbReference type="OrthoDB" id="8908424at2"/>
<comment type="caution">
    <text evidence="1">The sequence shown here is derived from an EMBL/GenBank/DDBJ whole genome shotgun (WGS) entry which is preliminary data.</text>
</comment>
<reference evidence="1 2" key="1">
    <citation type="submission" date="2019-04" db="EMBL/GenBank/DDBJ databases">
        <title>Azoarcus rhizosphaerae sp. nov. isolated from rhizosphere of Ficus religiosa.</title>
        <authorList>
            <person name="Lin S.-Y."/>
            <person name="Hameed A."/>
            <person name="Hsu Y.-H."/>
            <person name="Young C.-C."/>
        </authorList>
    </citation>
    <scope>NUCLEOTIDE SEQUENCE [LARGE SCALE GENOMIC DNA]</scope>
    <source>
        <strain evidence="1 2">CC-YHH848</strain>
    </source>
</reference>
<dbReference type="EMBL" id="SSOD01000018">
    <property type="protein sequence ID" value="THF57280.1"/>
    <property type="molecule type" value="Genomic_DNA"/>
</dbReference>
<evidence type="ECO:0000313" key="1">
    <source>
        <dbReference type="EMBL" id="THF57280.1"/>
    </source>
</evidence>
<evidence type="ECO:0000313" key="2">
    <source>
        <dbReference type="Proteomes" id="UP000307956"/>
    </source>
</evidence>
<accession>A0A4S4AE35</accession>
<name>A0A4S4AE35_9RHOO</name>
<dbReference type="AlphaFoldDB" id="A0A4S4AE35"/>
<organism evidence="1 2">
    <name type="scientific">Pseudothauera rhizosphaerae</name>
    <dbReference type="NCBI Taxonomy" id="2565932"/>
    <lineage>
        <taxon>Bacteria</taxon>
        <taxon>Pseudomonadati</taxon>
        <taxon>Pseudomonadota</taxon>
        <taxon>Betaproteobacteria</taxon>
        <taxon>Rhodocyclales</taxon>
        <taxon>Zoogloeaceae</taxon>
        <taxon>Pseudothauera</taxon>
    </lineage>
</organism>
<protein>
    <submittedName>
        <fullName evidence="1">Uncharacterized protein</fullName>
    </submittedName>
</protein>
<dbReference type="RefSeq" id="WP_136386485.1">
    <property type="nucleotide sequence ID" value="NZ_SSOD01000018.1"/>
</dbReference>
<keyword evidence="2" id="KW-1185">Reference proteome</keyword>
<proteinExistence type="predicted"/>
<sequence length="184" mass="20394">MVSSVGNSSGINFVTSVDIKNLDIESAMMLVQSQRAQLLEGQLKTQMEDVSNRNKEIAKLNDLLDKLRTQRPGGTDPEKWGNMGADKAAGREIYAAVKEAGLTMPTGDDEVNEPGTGIYDAKQKTYDTWIEGIKGKIDSLNSTQQLDMIRLQSLTNKRNEAFEIMTNFISKMSKSRESIVGNMR</sequence>
<dbReference type="Proteomes" id="UP000307956">
    <property type="component" value="Unassembled WGS sequence"/>
</dbReference>
<gene>
    <name evidence="1" type="ORF">E6O51_18460</name>
</gene>